<evidence type="ECO:0000313" key="3">
    <source>
        <dbReference type="Proteomes" id="UP001410648"/>
    </source>
</evidence>
<proteinExistence type="predicted"/>
<accession>A0ABN1AGR3</accession>
<dbReference type="Proteomes" id="UP001410648">
    <property type="component" value="Unassembled WGS sequence"/>
</dbReference>
<protein>
    <submittedName>
        <fullName evidence="2">Diol dehydratase small subunit</fullName>
    </submittedName>
</protein>
<keyword evidence="3" id="KW-1185">Reference proteome</keyword>
<evidence type="ECO:0000313" key="2">
    <source>
        <dbReference type="EMBL" id="GAA0476124.1"/>
    </source>
</evidence>
<dbReference type="Pfam" id="PF02287">
    <property type="entry name" value="Dehydratase_SU"/>
    <property type="match status" value="1"/>
</dbReference>
<feature type="region of interest" description="Disordered" evidence="1">
    <location>
        <begin position="14"/>
        <end position="38"/>
    </location>
</feature>
<dbReference type="PIRSF" id="PIRSF018505">
    <property type="entry name" value="Prpndl_dhdrts_sm"/>
    <property type="match status" value="1"/>
</dbReference>
<dbReference type="SUPFAM" id="SSF47148">
    <property type="entry name" value="Diol dehydratase, gamma subunit"/>
    <property type="match status" value="1"/>
</dbReference>
<organism evidence="2 3">
    <name type="scientific">Alkalibacterium indicireducens</name>
    <dbReference type="NCBI Taxonomy" id="398758"/>
    <lineage>
        <taxon>Bacteria</taxon>
        <taxon>Bacillati</taxon>
        <taxon>Bacillota</taxon>
        <taxon>Bacilli</taxon>
        <taxon>Lactobacillales</taxon>
        <taxon>Carnobacteriaceae</taxon>
        <taxon>Alkalibacterium</taxon>
    </lineage>
</organism>
<dbReference type="NCBIfam" id="NF011972">
    <property type="entry name" value="PRK15443.1-3"/>
    <property type="match status" value="1"/>
</dbReference>
<dbReference type="RefSeq" id="WP_346023839.1">
    <property type="nucleotide sequence ID" value="NZ_BAAADA010000025.1"/>
</dbReference>
<evidence type="ECO:0000256" key="1">
    <source>
        <dbReference type="SAM" id="MobiDB-lite"/>
    </source>
</evidence>
<feature type="compositionally biased region" description="Low complexity" evidence="1">
    <location>
        <begin position="21"/>
        <end position="34"/>
    </location>
</feature>
<name>A0ABN1AGR3_9LACT</name>
<comment type="caution">
    <text evidence="2">The sequence shown here is derived from an EMBL/GenBank/DDBJ whole genome shotgun (WGS) entry which is preliminary data.</text>
</comment>
<dbReference type="InterPro" id="IPR036091">
    <property type="entry name" value="Prodiol/glycerol_DeHase__sf_su"/>
</dbReference>
<dbReference type="EMBL" id="BAAADA010000025">
    <property type="protein sequence ID" value="GAA0476124.1"/>
    <property type="molecule type" value="Genomic_DNA"/>
</dbReference>
<sequence length="178" mass="19922">MTTEVENMVRKILEDMNNGNTTTTVSSSTSKSGSAKQSDFGNVTVKDYPIAQKHPEWVKSSTGKTFKDITLENVMNGNIKPQDVRITADILKAQGDIAKSAGRPAITNNFSRASELTLVPDERVLEIYNMLRPYRATKQDLMDIAKELESQYDAKVTANFIREAAENYEKRKKLKGDN</sequence>
<reference evidence="2 3" key="1">
    <citation type="journal article" date="2019" name="Int. J. Syst. Evol. Microbiol.">
        <title>The Global Catalogue of Microorganisms (GCM) 10K type strain sequencing project: providing services to taxonomists for standard genome sequencing and annotation.</title>
        <authorList>
            <consortium name="The Broad Institute Genomics Platform"/>
            <consortium name="The Broad Institute Genome Sequencing Center for Infectious Disease"/>
            <person name="Wu L."/>
            <person name="Ma J."/>
        </authorList>
    </citation>
    <scope>NUCLEOTIDE SEQUENCE [LARGE SCALE GENOMIC DNA]</scope>
    <source>
        <strain evidence="2 3">JCM 14232</strain>
    </source>
</reference>
<gene>
    <name evidence="2" type="ORF">GCM10008936_03210</name>
</gene>
<dbReference type="InterPro" id="IPR003207">
    <property type="entry name" value="Ppandiol/glycerol_DeHydtase_su"/>
</dbReference>
<dbReference type="Gene3D" id="1.10.1510.20">
    <property type="entry name" value="Propanediol/glycerol dehydratase, small subunit"/>
    <property type="match status" value="1"/>
</dbReference>